<dbReference type="EMBL" id="VSRR010120195">
    <property type="protein sequence ID" value="MPC99843.1"/>
    <property type="molecule type" value="Genomic_DNA"/>
</dbReference>
<reference evidence="2 3" key="1">
    <citation type="submission" date="2019-05" db="EMBL/GenBank/DDBJ databases">
        <title>Another draft genome of Portunus trituberculatus and its Hox gene families provides insights of decapod evolution.</title>
        <authorList>
            <person name="Jeong J.-H."/>
            <person name="Song I."/>
            <person name="Kim S."/>
            <person name="Choi T."/>
            <person name="Kim D."/>
            <person name="Ryu S."/>
            <person name="Kim W."/>
        </authorList>
    </citation>
    <scope>NUCLEOTIDE SEQUENCE [LARGE SCALE GENOMIC DNA]</scope>
    <source>
        <tissue evidence="2">Muscle</tissue>
    </source>
</reference>
<organism evidence="2 3">
    <name type="scientific">Portunus trituberculatus</name>
    <name type="common">Swimming crab</name>
    <name type="synonym">Neptunus trituberculatus</name>
    <dbReference type="NCBI Taxonomy" id="210409"/>
    <lineage>
        <taxon>Eukaryota</taxon>
        <taxon>Metazoa</taxon>
        <taxon>Ecdysozoa</taxon>
        <taxon>Arthropoda</taxon>
        <taxon>Crustacea</taxon>
        <taxon>Multicrustacea</taxon>
        <taxon>Malacostraca</taxon>
        <taxon>Eumalacostraca</taxon>
        <taxon>Eucarida</taxon>
        <taxon>Decapoda</taxon>
        <taxon>Pleocyemata</taxon>
        <taxon>Brachyura</taxon>
        <taxon>Eubrachyura</taxon>
        <taxon>Portunoidea</taxon>
        <taxon>Portunidae</taxon>
        <taxon>Portuninae</taxon>
        <taxon>Portunus</taxon>
    </lineage>
</organism>
<name>A0A5B7JZS4_PORTR</name>
<keyword evidence="3" id="KW-1185">Reference proteome</keyword>
<proteinExistence type="predicted"/>
<evidence type="ECO:0000313" key="2">
    <source>
        <dbReference type="EMBL" id="MPC99843.1"/>
    </source>
</evidence>
<feature type="compositionally biased region" description="Basic and acidic residues" evidence="1">
    <location>
        <begin position="1"/>
        <end position="23"/>
    </location>
</feature>
<evidence type="ECO:0000256" key="1">
    <source>
        <dbReference type="SAM" id="MobiDB-lite"/>
    </source>
</evidence>
<dbReference type="AlphaFoldDB" id="A0A5B7JZS4"/>
<dbReference type="Proteomes" id="UP000324222">
    <property type="component" value="Unassembled WGS sequence"/>
</dbReference>
<gene>
    <name evidence="2" type="ORF">E2C01_095284</name>
</gene>
<accession>A0A5B7JZS4</accession>
<protein>
    <submittedName>
        <fullName evidence="2">Uncharacterized protein</fullName>
    </submittedName>
</protein>
<comment type="caution">
    <text evidence="2">The sequence shown here is derived from an EMBL/GenBank/DDBJ whole genome shotgun (WGS) entry which is preliminary data.</text>
</comment>
<evidence type="ECO:0000313" key="3">
    <source>
        <dbReference type="Proteomes" id="UP000324222"/>
    </source>
</evidence>
<sequence>MLETKRYHLEQKRREEEKRRLSCDSDPAGNKVRCGSVQCGVTCAAEGNHPVVRGWSVNQLISFHYYHASEEKLIKQTSKKIKRHMQRPHLL</sequence>
<feature type="region of interest" description="Disordered" evidence="1">
    <location>
        <begin position="1"/>
        <end position="27"/>
    </location>
</feature>